<proteinExistence type="predicted"/>
<name>A0A2P2QSY8_RHIMU</name>
<evidence type="ECO:0000313" key="1">
    <source>
        <dbReference type="EMBL" id="MBX70103.1"/>
    </source>
</evidence>
<protein>
    <submittedName>
        <fullName evidence="1">Uncharacterized protein MANES_06G003700</fullName>
    </submittedName>
</protein>
<dbReference type="EMBL" id="GGEC01089619">
    <property type="protein sequence ID" value="MBX70103.1"/>
    <property type="molecule type" value="Transcribed_RNA"/>
</dbReference>
<dbReference type="AlphaFoldDB" id="A0A2P2QSY8"/>
<organism evidence="1">
    <name type="scientific">Rhizophora mucronata</name>
    <name type="common">Asiatic mangrove</name>
    <dbReference type="NCBI Taxonomy" id="61149"/>
    <lineage>
        <taxon>Eukaryota</taxon>
        <taxon>Viridiplantae</taxon>
        <taxon>Streptophyta</taxon>
        <taxon>Embryophyta</taxon>
        <taxon>Tracheophyta</taxon>
        <taxon>Spermatophyta</taxon>
        <taxon>Magnoliopsida</taxon>
        <taxon>eudicotyledons</taxon>
        <taxon>Gunneridae</taxon>
        <taxon>Pentapetalae</taxon>
        <taxon>rosids</taxon>
        <taxon>fabids</taxon>
        <taxon>Malpighiales</taxon>
        <taxon>Rhizophoraceae</taxon>
        <taxon>Rhizophora</taxon>
    </lineage>
</organism>
<sequence length="61" mass="6278">MLSPASSLQISLPALLSGTSICREIAYPAKSRSSCSILATSCALILVKTTSLARSLPALIT</sequence>
<accession>A0A2P2QSY8</accession>
<reference evidence="1" key="1">
    <citation type="submission" date="2018-02" db="EMBL/GenBank/DDBJ databases">
        <title>Rhizophora mucronata_Transcriptome.</title>
        <authorList>
            <person name="Meera S.P."/>
            <person name="Sreeshan A."/>
            <person name="Augustine A."/>
        </authorList>
    </citation>
    <scope>NUCLEOTIDE SEQUENCE</scope>
    <source>
        <tissue evidence="1">Leaf</tissue>
    </source>
</reference>